<evidence type="ECO:0000313" key="1">
    <source>
        <dbReference type="EMBL" id="KAJ9091269.1"/>
    </source>
</evidence>
<evidence type="ECO:0000313" key="2">
    <source>
        <dbReference type="Proteomes" id="UP001241377"/>
    </source>
</evidence>
<dbReference type="EMBL" id="JASBWR010000152">
    <property type="protein sequence ID" value="KAJ9091269.1"/>
    <property type="molecule type" value="Genomic_DNA"/>
</dbReference>
<dbReference type="Proteomes" id="UP001241377">
    <property type="component" value="Unassembled WGS sequence"/>
</dbReference>
<organism evidence="1 2">
    <name type="scientific">Naganishia cerealis</name>
    <dbReference type="NCBI Taxonomy" id="610337"/>
    <lineage>
        <taxon>Eukaryota</taxon>
        <taxon>Fungi</taxon>
        <taxon>Dikarya</taxon>
        <taxon>Basidiomycota</taxon>
        <taxon>Agaricomycotina</taxon>
        <taxon>Tremellomycetes</taxon>
        <taxon>Filobasidiales</taxon>
        <taxon>Filobasidiaceae</taxon>
        <taxon>Naganishia</taxon>
    </lineage>
</organism>
<reference evidence="1" key="1">
    <citation type="submission" date="2023-04" db="EMBL/GenBank/DDBJ databases">
        <title>Draft Genome sequencing of Naganishia species isolated from polar environments using Oxford Nanopore Technology.</title>
        <authorList>
            <person name="Leo P."/>
            <person name="Venkateswaran K."/>
        </authorList>
    </citation>
    <scope>NUCLEOTIDE SEQUENCE</scope>
    <source>
        <strain evidence="1">MNA-CCFEE 5261</strain>
    </source>
</reference>
<accession>A0ACC2UW08</accession>
<gene>
    <name evidence="1" type="ORF">QFC19_009179</name>
</gene>
<protein>
    <submittedName>
        <fullName evidence="1">Uncharacterized protein</fullName>
    </submittedName>
</protein>
<comment type="caution">
    <text evidence="1">The sequence shown here is derived from an EMBL/GenBank/DDBJ whole genome shotgun (WGS) entry which is preliminary data.</text>
</comment>
<name>A0ACC2UW08_9TREE</name>
<sequence length="823" mass="91690">MSDTAIGRPLENDHIVGRCPLPTDDIKGNNLPLRPIVSAEESIKKKKRRTGKGSQRRHNNRVRNRPGAGPAATAPCSGSPSIGAQGPEPIAQKTTPIPPTAPSTFGSGAASGESESTSQQAVVSPQEPSEKGRRGRQGKESRKKMRVKQMEMRREKAAEKEAKELTATASHSDIPPHLNHLDLNIAFSPKGPRVTGFSSIKASPRKRTLKSRSPIHSSPIPIRAFINMPSTKALPQVAIKPLSAPQVGNNNWQGFEPRTETLPQGWNGYNSLPLPSAIKVTHDHKVVVRDGCRLYCDIYRPINSDDEPVPAIVCWSPFGKKYNGLSFLPHIPWKIGVPDGTLSGLERFEGPDPAVLVPQRYAVVNVDARGAGNSDGDVVIMGTQEGEDGYDVIESIAKEPWCTGNIGMAGNSHLAIVQWHIASQQPPSLKAIAPWEACADLYREQFVRGGAFDSGLFDFISTHIIRGKGGVEDFFEMYRRSQTQNTYWKDKRVDFSRVKIPTFITCSYTNFVHTMGSIRGFMQIEHENKWFKINPYQEWYDIWAEKESMEELTSFFDRFLKGEENGFEKETPKVRTTVLRFGENDPYYNIAEKEYPLARTEYRKFYLNQADGGRLEESPVKGSASVSSHDSTSAKDFSGFTYTFDKTTRLVGLPKAVLYMSCDEADDMVVYITLRKLDKNGKPLLALNIPWSRCPVDNLDNIPPKDMSNLNLAVGFMGVLRASHREIDEKRSLHPQYPFHPHERVEKISPGEIVKLEIGIWAMGVEFEEGESIRVQVSGGYPLLKEQDFDDKKFAVEGVTANAGKHKVHCGGEYDSHVILPFV</sequence>
<keyword evidence="2" id="KW-1185">Reference proteome</keyword>
<proteinExistence type="predicted"/>